<evidence type="ECO:0000256" key="7">
    <source>
        <dbReference type="ARBA" id="ARBA00022806"/>
    </source>
</evidence>
<evidence type="ECO:0000256" key="8">
    <source>
        <dbReference type="ARBA" id="ARBA00022840"/>
    </source>
</evidence>
<dbReference type="Proteomes" id="UP000326924">
    <property type="component" value="Unassembled WGS sequence"/>
</dbReference>
<dbReference type="PANTHER" id="PTHR12131:SF1">
    <property type="entry name" value="ATP-DEPENDENT RNA HELICASE SUPV3L1, MITOCHONDRIAL-RELATED"/>
    <property type="match status" value="1"/>
</dbReference>
<dbReference type="InterPro" id="IPR001650">
    <property type="entry name" value="Helicase_C-like"/>
</dbReference>
<feature type="region of interest" description="Disordered" evidence="13">
    <location>
        <begin position="774"/>
        <end position="799"/>
    </location>
</feature>
<dbReference type="Gene3D" id="1.20.58.1080">
    <property type="match status" value="1"/>
</dbReference>
<dbReference type="Gene3D" id="3.40.50.300">
    <property type="entry name" value="P-loop containing nucleotide triphosphate hydrolases"/>
    <property type="match status" value="2"/>
</dbReference>
<dbReference type="Pfam" id="PF12513">
    <property type="entry name" value="SUV3_C"/>
    <property type="match status" value="1"/>
</dbReference>
<keyword evidence="12" id="KW-0479">Metal-binding</keyword>
<dbReference type="InterPro" id="IPR041082">
    <property type="entry name" value="Suv3_C_1"/>
</dbReference>
<comment type="caution">
    <text evidence="16">The sequence shown here is derived from an EMBL/GenBank/DDBJ whole genome shotgun (WGS) entry which is preliminary data.</text>
</comment>
<dbReference type="InterPro" id="IPR001878">
    <property type="entry name" value="Znf_CCHC"/>
</dbReference>
<name>A0A5J5ES81_9PEZI</name>
<dbReference type="InterPro" id="IPR027417">
    <property type="entry name" value="P-loop_NTPase"/>
</dbReference>
<dbReference type="GO" id="GO:0008270">
    <property type="term" value="F:zinc ion binding"/>
    <property type="evidence" value="ECO:0007669"/>
    <property type="project" value="UniProtKB-KW"/>
</dbReference>
<evidence type="ECO:0000256" key="12">
    <source>
        <dbReference type="PROSITE-ProRule" id="PRU00047"/>
    </source>
</evidence>
<keyword evidence="17" id="KW-1185">Reference proteome</keyword>
<evidence type="ECO:0000259" key="15">
    <source>
        <dbReference type="PROSITE" id="PS51194"/>
    </source>
</evidence>
<keyword evidence="5" id="KW-0547">Nucleotide-binding</keyword>
<dbReference type="FunCoup" id="A0A5J5ES81">
    <property type="interactions" value="707"/>
</dbReference>
<evidence type="ECO:0000256" key="6">
    <source>
        <dbReference type="ARBA" id="ARBA00022801"/>
    </source>
</evidence>
<evidence type="ECO:0000256" key="9">
    <source>
        <dbReference type="ARBA" id="ARBA00022946"/>
    </source>
</evidence>
<keyword evidence="7" id="KW-0347">Helicase</keyword>
<comment type="subcellular location">
    <subcellularLocation>
        <location evidence="3">Mitochondrion</location>
    </subcellularLocation>
</comment>
<dbReference type="InterPro" id="IPR050699">
    <property type="entry name" value="RNA-DNA_Helicase"/>
</dbReference>
<dbReference type="EC" id="3.6.4.13" evidence="4"/>
<dbReference type="CDD" id="cd18805">
    <property type="entry name" value="SF2_C_suv3"/>
    <property type="match status" value="1"/>
</dbReference>
<dbReference type="Pfam" id="PF00271">
    <property type="entry name" value="Helicase_C"/>
    <property type="match status" value="1"/>
</dbReference>
<evidence type="ECO:0000256" key="13">
    <source>
        <dbReference type="SAM" id="MobiDB-lite"/>
    </source>
</evidence>
<dbReference type="PROSITE" id="PS50158">
    <property type="entry name" value="ZF_CCHC"/>
    <property type="match status" value="1"/>
</dbReference>
<dbReference type="AlphaFoldDB" id="A0A5J5ES81"/>
<dbReference type="Gene3D" id="1.20.272.40">
    <property type="match status" value="1"/>
</dbReference>
<evidence type="ECO:0000256" key="1">
    <source>
        <dbReference type="ARBA" id="ARBA00001936"/>
    </source>
</evidence>
<feature type="domain" description="CCHC-type" evidence="14">
    <location>
        <begin position="816"/>
        <end position="831"/>
    </location>
</feature>
<dbReference type="GO" id="GO:0003676">
    <property type="term" value="F:nucleic acid binding"/>
    <property type="evidence" value="ECO:0007669"/>
    <property type="project" value="InterPro"/>
</dbReference>
<comment type="catalytic activity">
    <reaction evidence="11">
        <text>ATP + H2O = ADP + phosphate + H(+)</text>
        <dbReference type="Rhea" id="RHEA:13065"/>
        <dbReference type="ChEBI" id="CHEBI:15377"/>
        <dbReference type="ChEBI" id="CHEBI:15378"/>
        <dbReference type="ChEBI" id="CHEBI:30616"/>
        <dbReference type="ChEBI" id="CHEBI:43474"/>
        <dbReference type="ChEBI" id="CHEBI:456216"/>
        <dbReference type="EC" id="3.6.4.13"/>
    </reaction>
</comment>
<dbReference type="CDD" id="cd17913">
    <property type="entry name" value="DEXQc_Suv3"/>
    <property type="match status" value="1"/>
</dbReference>
<dbReference type="Pfam" id="PF18147">
    <property type="entry name" value="Suv3_C_1"/>
    <property type="match status" value="1"/>
</dbReference>
<feature type="region of interest" description="Disordered" evidence="13">
    <location>
        <begin position="58"/>
        <end position="122"/>
    </location>
</feature>
<keyword evidence="12" id="KW-0863">Zinc-finger</keyword>
<protein>
    <recommendedName>
        <fullName evidence="4">RNA helicase</fullName>
        <ecNumber evidence="4">3.6.4.13</ecNumber>
    </recommendedName>
</protein>
<feature type="compositionally biased region" description="Basic and acidic residues" evidence="13">
    <location>
        <begin position="100"/>
        <end position="118"/>
    </location>
</feature>
<dbReference type="InterPro" id="IPR036875">
    <property type="entry name" value="Znf_CCHC_sf"/>
</dbReference>
<evidence type="ECO:0000256" key="3">
    <source>
        <dbReference type="ARBA" id="ARBA00004173"/>
    </source>
</evidence>
<dbReference type="SUPFAM" id="SSF52540">
    <property type="entry name" value="P-loop containing nucleoside triphosphate hydrolases"/>
    <property type="match status" value="1"/>
</dbReference>
<dbReference type="PANTHER" id="PTHR12131">
    <property type="entry name" value="ATP-DEPENDENT RNA AND DNA HELICASE"/>
    <property type="match status" value="1"/>
</dbReference>
<keyword evidence="6 16" id="KW-0378">Hydrolase</keyword>
<evidence type="ECO:0000256" key="4">
    <source>
        <dbReference type="ARBA" id="ARBA00012552"/>
    </source>
</evidence>
<dbReference type="SUPFAM" id="SSF57756">
    <property type="entry name" value="Retrovirus zinc finger-like domains"/>
    <property type="match status" value="1"/>
</dbReference>
<gene>
    <name evidence="16" type="ORF">FN846DRAFT_957376</name>
</gene>
<keyword evidence="8" id="KW-0067">ATP-binding</keyword>
<feature type="domain" description="Helicase C-terminal" evidence="15">
    <location>
        <begin position="410"/>
        <end position="581"/>
    </location>
</feature>
<evidence type="ECO:0000256" key="10">
    <source>
        <dbReference type="ARBA" id="ARBA00023128"/>
    </source>
</evidence>
<reference evidence="16 17" key="1">
    <citation type="submission" date="2019-09" db="EMBL/GenBank/DDBJ databases">
        <title>Draft genome of the ectomycorrhizal ascomycete Sphaerosporella brunnea.</title>
        <authorList>
            <consortium name="DOE Joint Genome Institute"/>
            <person name="Benucci G.M."/>
            <person name="Marozzi G."/>
            <person name="Antonielli L."/>
            <person name="Sanchez S."/>
            <person name="Marco P."/>
            <person name="Wang X."/>
            <person name="Falini L.B."/>
            <person name="Barry K."/>
            <person name="Haridas S."/>
            <person name="Lipzen A."/>
            <person name="Labutti K."/>
            <person name="Grigoriev I.V."/>
            <person name="Murat C."/>
            <person name="Martin F."/>
            <person name="Albertini E."/>
            <person name="Donnini D."/>
            <person name="Bonito G."/>
        </authorList>
    </citation>
    <scope>NUCLEOTIDE SEQUENCE [LARGE SCALE GENOMIC DNA]</scope>
    <source>
        <strain evidence="16 17">Sb_GMNB300</strain>
    </source>
</reference>
<dbReference type="InterPro" id="IPR055206">
    <property type="entry name" value="DEXQc_SUV3"/>
</dbReference>
<dbReference type="GO" id="GO:0016787">
    <property type="term" value="F:hydrolase activity"/>
    <property type="evidence" value="ECO:0007669"/>
    <property type="project" value="UniProtKB-KW"/>
</dbReference>
<keyword evidence="12" id="KW-0862">Zinc</keyword>
<evidence type="ECO:0000259" key="14">
    <source>
        <dbReference type="PROSITE" id="PS50158"/>
    </source>
</evidence>
<dbReference type="InterPro" id="IPR044774">
    <property type="entry name" value="Suv3_DEXQc"/>
</dbReference>
<dbReference type="GO" id="GO:0000965">
    <property type="term" value="P:mitochondrial RNA 3'-end processing"/>
    <property type="evidence" value="ECO:0007669"/>
    <property type="project" value="TreeGrafter"/>
</dbReference>
<evidence type="ECO:0000313" key="16">
    <source>
        <dbReference type="EMBL" id="KAA8901383.1"/>
    </source>
</evidence>
<evidence type="ECO:0000256" key="5">
    <source>
        <dbReference type="ARBA" id="ARBA00022741"/>
    </source>
</evidence>
<comment type="cofactor">
    <cofactor evidence="2">
        <name>Mg(2+)</name>
        <dbReference type="ChEBI" id="CHEBI:18420"/>
    </cofactor>
</comment>
<dbReference type="GO" id="GO:0045025">
    <property type="term" value="C:mitochondrial degradosome"/>
    <property type="evidence" value="ECO:0007669"/>
    <property type="project" value="TreeGrafter"/>
</dbReference>
<evidence type="ECO:0000256" key="11">
    <source>
        <dbReference type="ARBA" id="ARBA00047984"/>
    </source>
</evidence>
<accession>A0A5J5ES81</accession>
<dbReference type="PROSITE" id="PS51194">
    <property type="entry name" value="HELICASE_CTER"/>
    <property type="match status" value="1"/>
</dbReference>
<sequence length="851" mass="94979">MIARRNGVLPGLCLFCRFNAHRLVPTAVAAAQKIAPLSAISARSFSATSFVLRTGGSKVRKTRPNSAVGKYPHIGRPGFPPRHRSDEPQRPPVRSLLLDDLTREVPRRPNEPAAEPREAPTSYELDQHVKRALFSIAPIPSMLKGNGYLANFVPKDVDVEEVKEKYEEFRTEFMESYRAQDLSASGTKTMPSRRQLELHYSTSGTYGIKALLQRAFVSHMGYSEAPGTVLRQGNMEMAADVRFPQEWFTLTRQMHRTWHLHVGPTNSGKTYHALKRLEECGNGIYAGPLRLLAQEIFERMNAKGIPCNLIMGDDVRVVDPLATVQSSTMEMVDLNRQVDVCVIDEIQMIGDEDRGWAWTEAVLGVRAKEVHMCGEERTVEVIKKLAASVGDKLIIHRYTRLGPLEVETTSLDGNLKKIQSGDCVVTFSRRNIFALKRSIEETTGKRCAVIYGTLPPETRSTQARLFNDENSEYEVLVASDAVGMGLNLSIKRVIFEAVEKWDGTKTAAIPIPSIKQIAGRAGRYKAPKQDAHVKPEDTCAPLPAAPQVGYVTTLERSDLKAVRRALTTDVKQIKTAAISPQEGHIARFAAQFPPNEPFSRILQRLEDYVRTSDLFHPCSLRENIEAAELFDDIPNLTVKDRMTFIKAPIGRDPKTRLAVKRMAQCVAENLDGSILRIEGIDLEALDMTPKNIADLQRLEALHKSLIVYLWLSYRFPATFTPRETAQELKALCEKKIESGLQAVRFTRKKLTRGRRLANSVAESLDPDAMANLEDEKNEPNTEHNPLAHARGAGPKVEEQQQVGVEETDFYGVTGICLNCGRKGHSTANCPEHAKVEDFIRKEGLASAERSM</sequence>
<dbReference type="InParanoid" id="A0A5J5ES81"/>
<dbReference type="GO" id="GO:0005524">
    <property type="term" value="F:ATP binding"/>
    <property type="evidence" value="ECO:0007669"/>
    <property type="project" value="UniProtKB-KW"/>
</dbReference>
<dbReference type="OrthoDB" id="6692397at2759"/>
<dbReference type="FunFam" id="3.40.50.300:FF:000957">
    <property type="entry name" value="ATP-dependent RNA helicase SUV3L, mitochondrial"/>
    <property type="match status" value="1"/>
</dbReference>
<dbReference type="FunFam" id="3.40.50.300:FF:000269">
    <property type="entry name" value="ATP-dependent RNA helicase SUPV3L1, mitochondrial"/>
    <property type="match status" value="1"/>
</dbReference>
<evidence type="ECO:0000313" key="17">
    <source>
        <dbReference type="Proteomes" id="UP000326924"/>
    </source>
</evidence>
<keyword evidence="9" id="KW-0809">Transit peptide</keyword>
<dbReference type="Pfam" id="PF22527">
    <property type="entry name" value="DEXQc_Suv3"/>
    <property type="match status" value="1"/>
</dbReference>
<keyword evidence="10" id="KW-0496">Mitochondrion</keyword>
<dbReference type="SMART" id="SM00490">
    <property type="entry name" value="HELICc"/>
    <property type="match status" value="1"/>
</dbReference>
<organism evidence="16 17">
    <name type="scientific">Sphaerosporella brunnea</name>
    <dbReference type="NCBI Taxonomy" id="1250544"/>
    <lineage>
        <taxon>Eukaryota</taxon>
        <taxon>Fungi</taxon>
        <taxon>Dikarya</taxon>
        <taxon>Ascomycota</taxon>
        <taxon>Pezizomycotina</taxon>
        <taxon>Pezizomycetes</taxon>
        <taxon>Pezizales</taxon>
        <taxon>Pyronemataceae</taxon>
        <taxon>Sphaerosporella</taxon>
    </lineage>
</organism>
<dbReference type="GO" id="GO:0003724">
    <property type="term" value="F:RNA helicase activity"/>
    <property type="evidence" value="ECO:0007669"/>
    <property type="project" value="UniProtKB-EC"/>
</dbReference>
<dbReference type="EMBL" id="VXIS01000145">
    <property type="protein sequence ID" value="KAA8901383.1"/>
    <property type="molecule type" value="Genomic_DNA"/>
</dbReference>
<evidence type="ECO:0000256" key="2">
    <source>
        <dbReference type="ARBA" id="ARBA00001946"/>
    </source>
</evidence>
<proteinExistence type="predicted"/>
<dbReference type="InterPro" id="IPR022192">
    <property type="entry name" value="SUV3_C"/>
</dbReference>
<comment type="cofactor">
    <cofactor evidence="1">
        <name>Mn(2+)</name>
        <dbReference type="ChEBI" id="CHEBI:29035"/>
    </cofactor>
</comment>